<feature type="region of interest" description="Disordered" evidence="1">
    <location>
        <begin position="57"/>
        <end position="84"/>
    </location>
</feature>
<feature type="signal peptide" evidence="2">
    <location>
        <begin position="1"/>
        <end position="17"/>
    </location>
</feature>
<dbReference type="AlphaFoldDB" id="A0A9W8NNT9"/>
<dbReference type="EMBL" id="JANPWZ010000006">
    <property type="protein sequence ID" value="KAJ3580440.1"/>
    <property type="molecule type" value="Genomic_DNA"/>
</dbReference>
<sequence>MAILKSAVLALVGISMAQTSGTDGETSGNSNIASSTTVAISSSSVMTASTSYADISGLPTSSTEAVSRTPTSSEANNMENSSDYYPSESVTVVVSSSVPLSSAVETSTPSGSIVSKTDFVASTKSEGSTASMSTPYANITTPVITATGKPISSDGIVKGVSANLLLTILALTAALQM</sequence>
<evidence type="ECO:0000313" key="4">
    <source>
        <dbReference type="Proteomes" id="UP001148614"/>
    </source>
</evidence>
<evidence type="ECO:0000313" key="3">
    <source>
        <dbReference type="EMBL" id="KAJ3580440.1"/>
    </source>
</evidence>
<gene>
    <name evidence="3" type="ORF">NPX13_g123</name>
</gene>
<feature type="compositionally biased region" description="Polar residues" evidence="1">
    <location>
        <begin position="58"/>
        <end position="84"/>
    </location>
</feature>
<keyword evidence="4" id="KW-1185">Reference proteome</keyword>
<evidence type="ECO:0000256" key="1">
    <source>
        <dbReference type="SAM" id="MobiDB-lite"/>
    </source>
</evidence>
<feature type="chain" id="PRO_5040954741" evidence="2">
    <location>
        <begin position="18"/>
        <end position="177"/>
    </location>
</feature>
<keyword evidence="2" id="KW-0732">Signal</keyword>
<evidence type="ECO:0000256" key="2">
    <source>
        <dbReference type="SAM" id="SignalP"/>
    </source>
</evidence>
<reference evidence="3" key="1">
    <citation type="submission" date="2022-07" db="EMBL/GenBank/DDBJ databases">
        <title>Genome Sequence of Xylaria arbuscula.</title>
        <authorList>
            <person name="Buettner E."/>
        </authorList>
    </citation>
    <scope>NUCLEOTIDE SEQUENCE</scope>
    <source>
        <strain evidence="3">VT107</strain>
    </source>
</reference>
<name>A0A9W8NNT9_9PEZI</name>
<dbReference type="Proteomes" id="UP001148614">
    <property type="component" value="Unassembled WGS sequence"/>
</dbReference>
<comment type="caution">
    <text evidence="3">The sequence shown here is derived from an EMBL/GenBank/DDBJ whole genome shotgun (WGS) entry which is preliminary data.</text>
</comment>
<accession>A0A9W8NNT9</accession>
<protein>
    <submittedName>
        <fullName evidence="3">Uncharacterized protein</fullName>
    </submittedName>
</protein>
<proteinExistence type="predicted"/>
<organism evidence="3 4">
    <name type="scientific">Xylaria arbuscula</name>
    <dbReference type="NCBI Taxonomy" id="114810"/>
    <lineage>
        <taxon>Eukaryota</taxon>
        <taxon>Fungi</taxon>
        <taxon>Dikarya</taxon>
        <taxon>Ascomycota</taxon>
        <taxon>Pezizomycotina</taxon>
        <taxon>Sordariomycetes</taxon>
        <taxon>Xylariomycetidae</taxon>
        <taxon>Xylariales</taxon>
        <taxon>Xylariaceae</taxon>
        <taxon>Xylaria</taxon>
    </lineage>
</organism>